<proteinExistence type="predicted"/>
<dbReference type="EMBL" id="JAVDYF010000001">
    <property type="protein sequence ID" value="MDR7354965.1"/>
    <property type="molecule type" value="Genomic_DNA"/>
</dbReference>
<evidence type="ECO:0000313" key="4">
    <source>
        <dbReference type="EMBL" id="MDR7354965.1"/>
    </source>
</evidence>
<evidence type="ECO:0008006" key="6">
    <source>
        <dbReference type="Google" id="ProtNLM"/>
    </source>
</evidence>
<evidence type="ECO:0000256" key="1">
    <source>
        <dbReference type="SAM" id="Coils"/>
    </source>
</evidence>
<organism evidence="4 5">
    <name type="scientific">Corynebacterium felinum</name>
    <dbReference type="NCBI Taxonomy" id="131318"/>
    <lineage>
        <taxon>Bacteria</taxon>
        <taxon>Bacillati</taxon>
        <taxon>Actinomycetota</taxon>
        <taxon>Actinomycetes</taxon>
        <taxon>Mycobacteriales</taxon>
        <taxon>Corynebacteriaceae</taxon>
        <taxon>Corynebacterium</taxon>
    </lineage>
</organism>
<keyword evidence="2" id="KW-0812">Transmembrane</keyword>
<accession>A0ABU2B8K5</accession>
<evidence type="ECO:0000256" key="3">
    <source>
        <dbReference type="SAM" id="SignalP"/>
    </source>
</evidence>
<evidence type="ECO:0000313" key="5">
    <source>
        <dbReference type="Proteomes" id="UP001183619"/>
    </source>
</evidence>
<dbReference type="RefSeq" id="WP_277104759.1">
    <property type="nucleotide sequence ID" value="NZ_BAAAJS010000047.1"/>
</dbReference>
<name>A0ABU2B8K5_9CORY</name>
<feature type="transmembrane region" description="Helical" evidence="2">
    <location>
        <begin position="592"/>
        <end position="618"/>
    </location>
</feature>
<gene>
    <name evidence="4" type="ORF">J2S37_001503</name>
</gene>
<keyword evidence="2" id="KW-0472">Membrane</keyword>
<keyword evidence="1" id="KW-0175">Coiled coil</keyword>
<feature type="coiled-coil region" evidence="1">
    <location>
        <begin position="329"/>
        <end position="392"/>
    </location>
</feature>
<keyword evidence="5" id="KW-1185">Reference proteome</keyword>
<feature type="chain" id="PRO_5045724772" description="Chromosome partition protein Smc" evidence="3">
    <location>
        <begin position="20"/>
        <end position="630"/>
    </location>
</feature>
<evidence type="ECO:0000256" key="2">
    <source>
        <dbReference type="SAM" id="Phobius"/>
    </source>
</evidence>
<feature type="coiled-coil region" evidence="1">
    <location>
        <begin position="432"/>
        <end position="459"/>
    </location>
</feature>
<protein>
    <recommendedName>
        <fullName evidence="6">Chromosome partition protein Smc</fullName>
    </recommendedName>
</protein>
<feature type="signal peptide" evidence="3">
    <location>
        <begin position="1"/>
        <end position="19"/>
    </location>
</feature>
<reference evidence="4 5" key="1">
    <citation type="submission" date="2023-07" db="EMBL/GenBank/DDBJ databases">
        <title>Sequencing the genomes of 1000 actinobacteria strains.</title>
        <authorList>
            <person name="Klenk H.-P."/>
        </authorList>
    </citation>
    <scope>NUCLEOTIDE SEQUENCE [LARGE SCALE GENOMIC DNA]</scope>
    <source>
        <strain evidence="4 5">DSM 44508</strain>
    </source>
</reference>
<keyword evidence="3" id="KW-0732">Signal</keyword>
<dbReference type="Proteomes" id="UP001183619">
    <property type="component" value="Unassembled WGS sequence"/>
</dbReference>
<keyword evidence="2" id="KW-1133">Transmembrane helix</keyword>
<comment type="caution">
    <text evidence="4">The sequence shown here is derived from an EMBL/GenBank/DDBJ whole genome shotgun (WGS) entry which is preliminary data.</text>
</comment>
<sequence>MKKAVGLSGLVLVSSVAFSGLSFVDTISPVLAFAQDPIAASRVSSVSTAKTATPKSHAGTGFPAGLAASKKPGAEKWFPAYQTHLKIYKVRKAIADAAISFSEEEAPATWDGRKHAEAAASASAARAAIAVLAAEDATGYNTSVKARNLDLNRVGVDPKVTNDALSVLNKAKATYEKLQDKGTSVEKKNRREFVQLLTYAVKGLSAAKKQSVYDVDAFSTFDWGIGQHPWLKQSLMDAQITEQDLQTVPILELEFQKDGKQALAIDPVELYENTIATKAALKREFGAHDLVDAQMIDLSRSLNNAKDALAKSDALLNEDLETQISAKNLLEQRRILVELRAERTSLEKQKERFDALRTSKNQDELNLAMARAENLAKSASQLRDQVARAERQVPSESMIVEVARPAETSIANTTAVVEESERALVSKDPVRTEHLQRDLEQIKSEVISEEQEVAELKETGAVVELDEKLEDLAPLAERAAALFEEIEKVEPAAAETVDIDVSKRSLESKLAGVEDSVEKLAEHEDEEQRDRASTLRLKIAELKTKIAAATTPEEITALDSQISGLDVSVDEAPSAFQVEPLTTPRTDDSAGIVGIVMGVFAGMVGLWGVGSLISQYVIPFLAKFGLKHKP</sequence>